<comment type="caution">
    <text evidence="1">The sequence shown here is derived from an EMBL/GenBank/DDBJ whole genome shotgun (WGS) entry which is preliminary data.</text>
</comment>
<dbReference type="Proteomes" id="UP001295423">
    <property type="component" value="Unassembled WGS sequence"/>
</dbReference>
<protein>
    <submittedName>
        <fullName evidence="1">Uncharacterized protein</fullName>
    </submittedName>
</protein>
<keyword evidence="2" id="KW-1185">Reference proteome</keyword>
<evidence type="ECO:0000313" key="2">
    <source>
        <dbReference type="Proteomes" id="UP001295423"/>
    </source>
</evidence>
<dbReference type="InterPro" id="IPR029063">
    <property type="entry name" value="SAM-dependent_MTases_sf"/>
</dbReference>
<sequence>MYGKNRSNEDFCVFEIEANPSHWERLDSVSTAYKNVGWRYQIVKAAAFDKPGTMTFYHQGTDRRRSEFGFSIKSMGNTDNEHFSKVEVPTLRLADWIQTELLERQIPATPPSGTTYEKPIFGMKFDIEASELVVLPDMLMTGVMCKIDFMFGEYHTFLVPMEFENPNVTVKNEGQVRFLRNAMKGILGTARNCQTSFIIMDDEEYLHDGKPLPGDQQ</sequence>
<reference evidence="1" key="1">
    <citation type="submission" date="2023-08" db="EMBL/GenBank/DDBJ databases">
        <authorList>
            <person name="Audoor S."/>
            <person name="Bilcke G."/>
        </authorList>
    </citation>
    <scope>NUCLEOTIDE SEQUENCE</scope>
</reference>
<proteinExistence type="predicted"/>
<name>A0AAD2G2D7_9STRA</name>
<gene>
    <name evidence="1" type="ORF">CYCCA115_LOCUS18531</name>
</gene>
<dbReference type="Gene3D" id="3.40.50.150">
    <property type="entry name" value="Vaccinia Virus protein VP39"/>
    <property type="match status" value="1"/>
</dbReference>
<organism evidence="1 2">
    <name type="scientific">Cylindrotheca closterium</name>
    <dbReference type="NCBI Taxonomy" id="2856"/>
    <lineage>
        <taxon>Eukaryota</taxon>
        <taxon>Sar</taxon>
        <taxon>Stramenopiles</taxon>
        <taxon>Ochrophyta</taxon>
        <taxon>Bacillariophyta</taxon>
        <taxon>Bacillariophyceae</taxon>
        <taxon>Bacillariophycidae</taxon>
        <taxon>Bacillariales</taxon>
        <taxon>Bacillariaceae</taxon>
        <taxon>Cylindrotheca</taxon>
    </lineage>
</organism>
<dbReference type="AlphaFoldDB" id="A0AAD2G2D7"/>
<accession>A0AAD2G2D7</accession>
<evidence type="ECO:0000313" key="1">
    <source>
        <dbReference type="EMBL" id="CAJ1960115.1"/>
    </source>
</evidence>
<dbReference type="SUPFAM" id="SSF53335">
    <property type="entry name" value="S-adenosyl-L-methionine-dependent methyltransferases"/>
    <property type="match status" value="1"/>
</dbReference>
<dbReference type="EMBL" id="CAKOGP040002047">
    <property type="protein sequence ID" value="CAJ1960115.1"/>
    <property type="molecule type" value="Genomic_DNA"/>
</dbReference>